<feature type="domain" description="RING-type" evidence="4">
    <location>
        <begin position="353"/>
        <end position="395"/>
    </location>
</feature>
<dbReference type="GO" id="GO:0048066">
    <property type="term" value="P:developmental pigmentation"/>
    <property type="evidence" value="ECO:0007669"/>
    <property type="project" value="TreeGrafter"/>
</dbReference>
<protein>
    <submittedName>
        <fullName evidence="5">Hermansky-Pudlak syndrome 5-like protein</fullName>
    </submittedName>
</protein>
<reference evidence="5 6" key="1">
    <citation type="journal article" date="2019" name="PLoS Biol.">
        <title>Sex chromosomes control vertical transmission of feminizing Wolbachia symbionts in an isopod.</title>
        <authorList>
            <person name="Becking T."/>
            <person name="Chebbi M.A."/>
            <person name="Giraud I."/>
            <person name="Moumen B."/>
            <person name="Laverre T."/>
            <person name="Caubet Y."/>
            <person name="Peccoud J."/>
            <person name="Gilbert C."/>
            <person name="Cordaux R."/>
        </authorList>
    </citation>
    <scope>NUCLEOTIDE SEQUENCE [LARGE SCALE GENOMIC DNA]</scope>
    <source>
        <strain evidence="5">ANa2</strain>
        <tissue evidence="5">Whole body excluding digestive tract and cuticle</tissue>
    </source>
</reference>
<dbReference type="Gene3D" id="2.130.10.10">
    <property type="entry name" value="YVTN repeat-like/Quinoprotein amine dehydrogenase"/>
    <property type="match status" value="1"/>
</dbReference>
<dbReference type="PANTHER" id="PTHR23287:SF18">
    <property type="entry name" value="BLOC-2 COMPLEX MEMBER HPS5"/>
    <property type="match status" value="1"/>
</dbReference>
<keyword evidence="1 3" id="KW-0863">Zinc-finger</keyword>
<accession>A0A5N5STC9</accession>
<keyword evidence="2" id="KW-0862">Zinc</keyword>
<keyword evidence="6" id="KW-1185">Reference proteome</keyword>
<dbReference type="Proteomes" id="UP000326759">
    <property type="component" value="Unassembled WGS sequence"/>
</dbReference>
<dbReference type="OrthoDB" id="6347520at2759"/>
<dbReference type="InterPro" id="IPR001680">
    <property type="entry name" value="WD40_rpt"/>
</dbReference>
<dbReference type="AlphaFoldDB" id="A0A5N5STC9"/>
<dbReference type="PROSITE" id="PS50089">
    <property type="entry name" value="ZF_RING_2"/>
    <property type="match status" value="1"/>
</dbReference>
<sequence>MAVSDILVLLRNDIEKSIPGNSSFKIKVTAIDICDPYIVLGSNAGTLYLFNNETSSFIQKLQTTKGRITQISISPDIAFVACSSSSGLVFILKIPNFVPQSNLHPVTSRKHEGSIVTALSWSNNGRDLYIGDGDGILSLLHVPPNLASSLILNLTHYLMKMDSAIYQIDTHSHYLLVSTLTKSYICNTRLETFSVKSIQMLQDIDEEIPSLVPLKRLIIKDAFSLLSQGSNVMVMDDFSNNQDFPKLQFSKDVFSKIDEIVQQATAMSKEEACQMFYFREKKNSSKKYIDIGDDASKEITEGLSGPKNSNLQWESSLSTDQFQPNELIEKFDRNLSRKNYHWGVKARILNGVCYLCHLGLAIDVMVKAGGLIVFPCGHAYHNVCLAQYDKFCFICVRSRSK</sequence>
<dbReference type="InterPro" id="IPR001841">
    <property type="entry name" value="Znf_RING"/>
</dbReference>
<dbReference type="PANTHER" id="PTHR23287">
    <property type="entry name" value="RUBY-EYE2-LIKE PROTEIN"/>
    <property type="match status" value="1"/>
</dbReference>
<dbReference type="InterPro" id="IPR015943">
    <property type="entry name" value="WD40/YVTN_repeat-like_dom_sf"/>
</dbReference>
<keyword evidence="1 3" id="KW-0479">Metal-binding</keyword>
<evidence type="ECO:0000259" key="4">
    <source>
        <dbReference type="PROSITE" id="PS50089"/>
    </source>
</evidence>
<comment type="caution">
    <text evidence="5">The sequence shown here is derived from an EMBL/GenBank/DDBJ whole genome shotgun (WGS) entry which is preliminary data.</text>
</comment>
<evidence type="ECO:0000313" key="6">
    <source>
        <dbReference type="Proteomes" id="UP000326759"/>
    </source>
</evidence>
<dbReference type="EMBL" id="SEYY01020617">
    <property type="protein sequence ID" value="KAB7497168.1"/>
    <property type="molecule type" value="Genomic_DNA"/>
</dbReference>
<evidence type="ECO:0000256" key="1">
    <source>
        <dbReference type="ARBA" id="ARBA00022771"/>
    </source>
</evidence>
<name>A0A5N5STC9_9CRUS</name>
<organism evidence="5 6">
    <name type="scientific">Armadillidium nasatum</name>
    <dbReference type="NCBI Taxonomy" id="96803"/>
    <lineage>
        <taxon>Eukaryota</taxon>
        <taxon>Metazoa</taxon>
        <taxon>Ecdysozoa</taxon>
        <taxon>Arthropoda</taxon>
        <taxon>Crustacea</taxon>
        <taxon>Multicrustacea</taxon>
        <taxon>Malacostraca</taxon>
        <taxon>Eumalacostraca</taxon>
        <taxon>Peracarida</taxon>
        <taxon>Isopoda</taxon>
        <taxon>Oniscidea</taxon>
        <taxon>Crinocheta</taxon>
        <taxon>Armadillidiidae</taxon>
        <taxon>Armadillidium</taxon>
    </lineage>
</organism>
<proteinExistence type="predicted"/>
<gene>
    <name evidence="5" type="primary">p</name>
    <name evidence="5" type="ORF">Anas_07419</name>
</gene>
<dbReference type="GO" id="GO:0008270">
    <property type="term" value="F:zinc ion binding"/>
    <property type="evidence" value="ECO:0007669"/>
    <property type="project" value="UniProtKB-KW"/>
</dbReference>
<dbReference type="GO" id="GO:0005737">
    <property type="term" value="C:cytoplasm"/>
    <property type="evidence" value="ECO:0007669"/>
    <property type="project" value="TreeGrafter"/>
</dbReference>
<evidence type="ECO:0000256" key="3">
    <source>
        <dbReference type="PROSITE-ProRule" id="PRU00175"/>
    </source>
</evidence>
<dbReference type="SUPFAM" id="SSF50978">
    <property type="entry name" value="WD40 repeat-like"/>
    <property type="match status" value="1"/>
</dbReference>
<evidence type="ECO:0000313" key="5">
    <source>
        <dbReference type="EMBL" id="KAB7497168.1"/>
    </source>
</evidence>
<evidence type="ECO:0000256" key="2">
    <source>
        <dbReference type="ARBA" id="ARBA00022833"/>
    </source>
</evidence>
<dbReference type="InterPro" id="IPR036322">
    <property type="entry name" value="WD40_repeat_dom_sf"/>
</dbReference>
<dbReference type="SMART" id="SM00320">
    <property type="entry name" value="WD40"/>
    <property type="match status" value="3"/>
</dbReference>